<accession>A0A6L2PDK0</accession>
<evidence type="ECO:0000256" key="2">
    <source>
        <dbReference type="SAM" id="Coils"/>
    </source>
</evidence>
<keyword evidence="2" id="KW-0175">Coiled coil</keyword>
<evidence type="ECO:0000313" key="5">
    <source>
        <dbReference type="Proteomes" id="UP000502823"/>
    </source>
</evidence>
<dbReference type="GO" id="GO:0006376">
    <property type="term" value="P:mRNA splice site recognition"/>
    <property type="evidence" value="ECO:0007669"/>
    <property type="project" value="InterPro"/>
</dbReference>
<evidence type="ECO:0000256" key="1">
    <source>
        <dbReference type="ARBA" id="ARBA00005655"/>
    </source>
</evidence>
<feature type="compositionally biased region" description="Basic and acidic residues" evidence="3">
    <location>
        <begin position="246"/>
        <end position="294"/>
    </location>
</feature>
<evidence type="ECO:0000313" key="4">
    <source>
        <dbReference type="EMBL" id="GFG30639.1"/>
    </source>
</evidence>
<dbReference type="EMBL" id="BLKM01000237">
    <property type="protein sequence ID" value="GFG30639.1"/>
    <property type="molecule type" value="Genomic_DNA"/>
</dbReference>
<evidence type="ECO:0008006" key="6">
    <source>
        <dbReference type="Google" id="ProtNLM"/>
    </source>
</evidence>
<sequence length="374" mass="44388">MAVLAAAALLDELMGRNRNIAPNDKAKELNWEDPEYCKLYMVKFCPHDLFVNTRADLGQCPKVHDDEVKALYEKSNSYKKQRYEEEFIHFCQCMLNEVERKIVKGKQRLALIGKADAISLSPAQTQRNEEQIKFLTEKINSLVDEAEQMGIQGNVEQAQGLMKLCDQLKEEREQLRGNNENSHWQQTAELAAAQEKQMEVCDVCGAFLIVGDAQQRIDDHLMGKQHVGYARLKMAMEELINNRQKLRDDKERKREEERRERVRLREEEERKRDRERDREREEHRKKREEEERTKSRSKHRSRSPRPYRRSSSRSRSSTRRSSRDTDYSRRSVKNCDERGKSSRNSRSKSRDRSRDHRRKGGDEHWRPNKDRGEK</sequence>
<comment type="caution">
    <text evidence="4">The sequence shown here is derived from an EMBL/GenBank/DDBJ whole genome shotgun (WGS) entry which is preliminary data.</text>
</comment>
<evidence type="ECO:0000256" key="3">
    <source>
        <dbReference type="SAM" id="MobiDB-lite"/>
    </source>
</evidence>
<reference evidence="5" key="1">
    <citation type="submission" date="2020-01" db="EMBL/GenBank/DDBJ databases">
        <title>Draft genome sequence of the Termite Coptotermes fromosanus.</title>
        <authorList>
            <person name="Itakura S."/>
            <person name="Yosikawa Y."/>
            <person name="Umezawa K."/>
        </authorList>
    </citation>
    <scope>NUCLEOTIDE SEQUENCE [LARGE SCALE GENOMIC DNA]</scope>
</reference>
<dbReference type="InParanoid" id="A0A6L2PDK0"/>
<gene>
    <name evidence="4" type="ORF">Cfor_00016</name>
</gene>
<name>A0A6L2PDK0_COPFO</name>
<feature type="region of interest" description="Disordered" evidence="3">
    <location>
        <begin position="246"/>
        <end position="374"/>
    </location>
</feature>
<protein>
    <recommendedName>
        <fullName evidence="6">Luc7-like protein 3</fullName>
    </recommendedName>
</protein>
<dbReference type="GO" id="GO:0003729">
    <property type="term" value="F:mRNA binding"/>
    <property type="evidence" value="ECO:0007669"/>
    <property type="project" value="InterPro"/>
</dbReference>
<comment type="similarity">
    <text evidence="1">Belongs to the Luc7 family.</text>
</comment>
<feature type="compositionally biased region" description="Basic and acidic residues" evidence="3">
    <location>
        <begin position="321"/>
        <end position="340"/>
    </location>
</feature>
<feature type="compositionally biased region" description="Basic residues" evidence="3">
    <location>
        <begin position="295"/>
        <end position="320"/>
    </location>
</feature>
<dbReference type="OrthoDB" id="10266921at2759"/>
<dbReference type="AlphaFoldDB" id="A0A6L2PDK0"/>
<keyword evidence="5" id="KW-1185">Reference proteome</keyword>
<dbReference type="GO" id="GO:0005685">
    <property type="term" value="C:U1 snRNP"/>
    <property type="evidence" value="ECO:0007669"/>
    <property type="project" value="InterPro"/>
</dbReference>
<dbReference type="Proteomes" id="UP000502823">
    <property type="component" value="Unassembled WGS sequence"/>
</dbReference>
<feature type="compositionally biased region" description="Basic and acidic residues" evidence="3">
    <location>
        <begin position="348"/>
        <end position="374"/>
    </location>
</feature>
<dbReference type="InterPro" id="IPR004882">
    <property type="entry name" value="Luc7-rel"/>
</dbReference>
<feature type="coiled-coil region" evidence="2">
    <location>
        <begin position="125"/>
        <end position="185"/>
    </location>
</feature>
<organism evidence="4 5">
    <name type="scientific">Coptotermes formosanus</name>
    <name type="common">Formosan subterranean termite</name>
    <dbReference type="NCBI Taxonomy" id="36987"/>
    <lineage>
        <taxon>Eukaryota</taxon>
        <taxon>Metazoa</taxon>
        <taxon>Ecdysozoa</taxon>
        <taxon>Arthropoda</taxon>
        <taxon>Hexapoda</taxon>
        <taxon>Insecta</taxon>
        <taxon>Pterygota</taxon>
        <taxon>Neoptera</taxon>
        <taxon>Polyneoptera</taxon>
        <taxon>Dictyoptera</taxon>
        <taxon>Blattodea</taxon>
        <taxon>Blattoidea</taxon>
        <taxon>Termitoidae</taxon>
        <taxon>Rhinotermitidae</taxon>
        <taxon>Coptotermes</taxon>
    </lineage>
</organism>
<dbReference type="Pfam" id="PF03194">
    <property type="entry name" value="LUC7"/>
    <property type="match status" value="1"/>
</dbReference>
<proteinExistence type="inferred from homology"/>
<dbReference type="FunCoup" id="A0A6L2PDK0">
    <property type="interactions" value="1543"/>
</dbReference>
<dbReference type="PANTHER" id="PTHR12375">
    <property type="entry name" value="RNA-BINDING PROTEIN LUC7-RELATED"/>
    <property type="match status" value="1"/>
</dbReference>